<evidence type="ECO:0000313" key="8">
    <source>
        <dbReference type="Proteomes" id="UP001465976"/>
    </source>
</evidence>
<keyword evidence="2" id="KW-0813">Transport</keyword>
<sequence>MASIERQDGVQSENGDIEKSSNASANKPHTTEGSAHQDSLGPKAKRRHFFSPLDRAYADAVHEDAKTVEFTPEEDYKVKRKIDNTVLPLVILSFLFNQFDRTNIGNAHVIDEFNENFGITDNNKWTVALSIFYVGYCLLEMPANVLQRHIGANRL</sequence>
<evidence type="ECO:0000256" key="1">
    <source>
        <dbReference type="ARBA" id="ARBA00004141"/>
    </source>
</evidence>
<evidence type="ECO:0000256" key="6">
    <source>
        <dbReference type="SAM" id="MobiDB-lite"/>
    </source>
</evidence>
<dbReference type="InterPro" id="IPR036259">
    <property type="entry name" value="MFS_trans_sf"/>
</dbReference>
<dbReference type="Proteomes" id="UP001465976">
    <property type="component" value="Unassembled WGS sequence"/>
</dbReference>
<dbReference type="PANTHER" id="PTHR43791">
    <property type="entry name" value="PERMEASE-RELATED"/>
    <property type="match status" value="1"/>
</dbReference>
<accession>A0ABR3FZN7</accession>
<dbReference type="SUPFAM" id="SSF103473">
    <property type="entry name" value="MFS general substrate transporter"/>
    <property type="match status" value="1"/>
</dbReference>
<keyword evidence="4" id="KW-1133">Transmembrane helix</keyword>
<feature type="region of interest" description="Disordered" evidence="6">
    <location>
        <begin position="1"/>
        <end position="43"/>
    </location>
</feature>
<keyword evidence="5" id="KW-0472">Membrane</keyword>
<comment type="subcellular location">
    <subcellularLocation>
        <location evidence="1">Membrane</location>
        <topology evidence="1">Multi-pass membrane protein</topology>
    </subcellularLocation>
</comment>
<name>A0ABR3FZN7_9AGAR</name>
<organism evidence="7 8">
    <name type="scientific">Marasmius crinis-equi</name>
    <dbReference type="NCBI Taxonomy" id="585013"/>
    <lineage>
        <taxon>Eukaryota</taxon>
        <taxon>Fungi</taxon>
        <taxon>Dikarya</taxon>
        <taxon>Basidiomycota</taxon>
        <taxon>Agaricomycotina</taxon>
        <taxon>Agaricomycetes</taxon>
        <taxon>Agaricomycetidae</taxon>
        <taxon>Agaricales</taxon>
        <taxon>Marasmiineae</taxon>
        <taxon>Marasmiaceae</taxon>
        <taxon>Marasmius</taxon>
    </lineage>
</organism>
<evidence type="ECO:0000256" key="4">
    <source>
        <dbReference type="ARBA" id="ARBA00022989"/>
    </source>
</evidence>
<gene>
    <name evidence="7" type="ORF">V5O48_001024</name>
</gene>
<dbReference type="EMBL" id="JBAHYK010000018">
    <property type="protein sequence ID" value="KAL0581030.1"/>
    <property type="molecule type" value="Genomic_DNA"/>
</dbReference>
<proteinExistence type="predicted"/>
<evidence type="ECO:0000313" key="7">
    <source>
        <dbReference type="EMBL" id="KAL0581030.1"/>
    </source>
</evidence>
<feature type="compositionally biased region" description="Polar residues" evidence="6">
    <location>
        <begin position="9"/>
        <end position="37"/>
    </location>
</feature>
<keyword evidence="3" id="KW-0812">Transmembrane</keyword>
<evidence type="ECO:0008006" key="9">
    <source>
        <dbReference type="Google" id="ProtNLM"/>
    </source>
</evidence>
<dbReference type="Gene3D" id="1.20.1250.20">
    <property type="entry name" value="MFS general substrate transporter like domains"/>
    <property type="match status" value="1"/>
</dbReference>
<protein>
    <recommendedName>
        <fullName evidence="9">Major facilitator superfamily (MFS) profile domain-containing protein</fullName>
    </recommendedName>
</protein>
<comment type="caution">
    <text evidence="7">The sequence shown here is derived from an EMBL/GenBank/DDBJ whole genome shotgun (WGS) entry which is preliminary data.</text>
</comment>
<evidence type="ECO:0000256" key="2">
    <source>
        <dbReference type="ARBA" id="ARBA00022448"/>
    </source>
</evidence>
<reference evidence="7 8" key="1">
    <citation type="submission" date="2024-02" db="EMBL/GenBank/DDBJ databases">
        <title>A draft genome for the cacao thread blight pathogen Marasmius crinis-equi.</title>
        <authorList>
            <person name="Cohen S.P."/>
            <person name="Baruah I.K."/>
            <person name="Amoako-Attah I."/>
            <person name="Bukari Y."/>
            <person name="Meinhardt L.W."/>
            <person name="Bailey B.A."/>
        </authorList>
    </citation>
    <scope>NUCLEOTIDE SEQUENCE [LARGE SCALE GENOMIC DNA]</scope>
    <source>
        <strain evidence="7 8">GH-76</strain>
    </source>
</reference>
<evidence type="ECO:0000256" key="3">
    <source>
        <dbReference type="ARBA" id="ARBA00022692"/>
    </source>
</evidence>
<evidence type="ECO:0000256" key="5">
    <source>
        <dbReference type="ARBA" id="ARBA00023136"/>
    </source>
</evidence>
<keyword evidence="8" id="KW-1185">Reference proteome</keyword>
<dbReference type="PANTHER" id="PTHR43791:SF36">
    <property type="entry name" value="TRANSPORTER, PUTATIVE (AFU_ORTHOLOGUE AFUA_6G08340)-RELATED"/>
    <property type="match status" value="1"/>
</dbReference>